<feature type="compositionally biased region" description="Basic residues" evidence="1">
    <location>
        <begin position="19"/>
        <end position="28"/>
    </location>
</feature>
<feature type="compositionally biased region" description="Basic and acidic residues" evidence="1">
    <location>
        <begin position="29"/>
        <end position="41"/>
    </location>
</feature>
<sequence length="52" mass="6038">MSRLVVHQPQNIIVLKGVRHGQARHHTPERRLERQGNDLARRIGQKRRPAIG</sequence>
<dbReference type="Proteomes" id="UP000029492">
    <property type="component" value="Chromosome"/>
</dbReference>
<feature type="region of interest" description="Disordered" evidence="1">
    <location>
        <begin position="19"/>
        <end position="52"/>
    </location>
</feature>
<gene>
    <name evidence="2" type="ORF">MOC_4782</name>
</gene>
<keyword evidence="3" id="KW-1185">Reference proteome</keyword>
<evidence type="ECO:0000313" key="3">
    <source>
        <dbReference type="Proteomes" id="UP000029492"/>
    </source>
</evidence>
<name>A0A089NYQ4_9HYPH</name>
<dbReference type="STRING" id="693986.MOC_4782"/>
<reference evidence="2 3" key="1">
    <citation type="journal article" date="2014" name="PLoS ONE">
        <title>Genome Information of Methylobacterium oryzae, a Plant-Probiotic Methylotroph in the Phyllosphere.</title>
        <authorList>
            <person name="Kwak M.J."/>
            <person name="Jeong H."/>
            <person name="Madhaiyan M."/>
            <person name="Lee Y."/>
            <person name="Sa T.M."/>
            <person name="Oh T.K."/>
            <person name="Kim J.F."/>
        </authorList>
    </citation>
    <scope>NUCLEOTIDE SEQUENCE [LARGE SCALE GENOMIC DNA]</scope>
    <source>
        <strain evidence="2 3">CBMB20</strain>
    </source>
</reference>
<dbReference type="KEGG" id="mor:MOC_4782"/>
<proteinExistence type="predicted"/>
<evidence type="ECO:0000256" key="1">
    <source>
        <dbReference type="SAM" id="MobiDB-lite"/>
    </source>
</evidence>
<organism evidence="2 3">
    <name type="scientific">Methylobacterium oryzae CBMB20</name>
    <dbReference type="NCBI Taxonomy" id="693986"/>
    <lineage>
        <taxon>Bacteria</taxon>
        <taxon>Pseudomonadati</taxon>
        <taxon>Pseudomonadota</taxon>
        <taxon>Alphaproteobacteria</taxon>
        <taxon>Hyphomicrobiales</taxon>
        <taxon>Methylobacteriaceae</taxon>
        <taxon>Methylobacterium</taxon>
    </lineage>
</organism>
<accession>A0A089NYQ4</accession>
<protein>
    <submittedName>
        <fullName evidence="2">Protein of unassigned function</fullName>
    </submittedName>
</protein>
<dbReference type="HOGENOM" id="CLU_3081727_0_0_5"/>
<dbReference type="EMBL" id="CP003811">
    <property type="protein sequence ID" value="AIQ92537.1"/>
    <property type="molecule type" value="Genomic_DNA"/>
</dbReference>
<feature type="compositionally biased region" description="Basic residues" evidence="1">
    <location>
        <begin position="43"/>
        <end position="52"/>
    </location>
</feature>
<dbReference type="AlphaFoldDB" id="A0A089NYQ4"/>
<evidence type="ECO:0000313" key="2">
    <source>
        <dbReference type="EMBL" id="AIQ92537.1"/>
    </source>
</evidence>